<gene>
    <name evidence="2" type="ORF">H5411_20920</name>
</gene>
<proteinExistence type="predicted"/>
<accession>A0A8E2B5T6</accession>
<dbReference type="AlphaFoldDB" id="A0A8E2B5T6"/>
<evidence type="ECO:0000313" key="2">
    <source>
        <dbReference type="EMBL" id="MBB2501587.1"/>
    </source>
</evidence>
<protein>
    <submittedName>
        <fullName evidence="2">Uncharacterized protein</fullName>
    </submittedName>
</protein>
<reference evidence="2 3" key="1">
    <citation type="submission" date="2020-08" db="EMBL/GenBank/DDBJ databases">
        <title>Amycolatopsis echigonensis JCM 21831.</title>
        <authorList>
            <person name="Tedsree N."/>
            <person name="Kuncharoen N."/>
            <person name="Likhitwitayawuid K."/>
            <person name="Tanasupawat S."/>
        </authorList>
    </citation>
    <scope>NUCLEOTIDE SEQUENCE [LARGE SCALE GENOMIC DNA]</scope>
    <source>
        <strain evidence="2 3">JCM 21831</strain>
    </source>
</reference>
<organism evidence="2 3">
    <name type="scientific">Amycolatopsis echigonensis</name>
    <dbReference type="NCBI Taxonomy" id="2576905"/>
    <lineage>
        <taxon>Bacteria</taxon>
        <taxon>Bacillati</taxon>
        <taxon>Actinomycetota</taxon>
        <taxon>Actinomycetes</taxon>
        <taxon>Pseudonocardiales</taxon>
        <taxon>Pseudonocardiaceae</taxon>
        <taxon>Amycolatopsis</taxon>
    </lineage>
</organism>
<feature type="region of interest" description="Disordered" evidence="1">
    <location>
        <begin position="30"/>
        <end position="53"/>
    </location>
</feature>
<feature type="compositionally biased region" description="Basic and acidic residues" evidence="1">
    <location>
        <begin position="35"/>
        <end position="44"/>
    </location>
</feature>
<evidence type="ECO:0000313" key="3">
    <source>
        <dbReference type="Proteomes" id="UP000550260"/>
    </source>
</evidence>
<sequence length="53" mass="5529">MGPLLVLMLCPIWLPLLGMAIGKLADLLSGGGARTESRPVRAEPAEAGSRVSR</sequence>
<dbReference type="RefSeq" id="WP_158242499.1">
    <property type="nucleotide sequence ID" value="NZ_JACJHR010000029.1"/>
</dbReference>
<name>A0A8E2B5T6_9PSEU</name>
<dbReference type="Proteomes" id="UP000550260">
    <property type="component" value="Unassembled WGS sequence"/>
</dbReference>
<comment type="caution">
    <text evidence="2">The sequence shown here is derived from an EMBL/GenBank/DDBJ whole genome shotgun (WGS) entry which is preliminary data.</text>
</comment>
<evidence type="ECO:0000256" key="1">
    <source>
        <dbReference type="SAM" id="MobiDB-lite"/>
    </source>
</evidence>
<dbReference type="EMBL" id="JACJHR010000029">
    <property type="protein sequence ID" value="MBB2501587.1"/>
    <property type="molecule type" value="Genomic_DNA"/>
</dbReference>